<reference evidence="14" key="1">
    <citation type="submission" date="2016-11" db="EMBL/GenBank/DDBJ databases">
        <authorList>
            <person name="Guldener U."/>
        </authorList>
    </citation>
    <scope>NUCLEOTIDE SEQUENCE [LARGE SCALE GENOMIC DNA]</scope>
</reference>
<evidence type="ECO:0000256" key="10">
    <source>
        <dbReference type="ARBA" id="ARBA00023284"/>
    </source>
</evidence>
<evidence type="ECO:0000256" key="9">
    <source>
        <dbReference type="ARBA" id="ARBA00023157"/>
    </source>
</evidence>
<keyword evidence="10" id="KW-0676">Redox-active center</keyword>
<dbReference type="Proteomes" id="UP000183365">
    <property type="component" value="Unassembled WGS sequence"/>
</dbReference>
<evidence type="ECO:0000256" key="3">
    <source>
        <dbReference type="ARBA" id="ARBA00013714"/>
    </source>
</evidence>
<dbReference type="InterPro" id="IPR039289">
    <property type="entry name" value="CHCHD4"/>
</dbReference>
<comment type="cofactor">
    <cofactor evidence="1">
        <name>Cu(2+)</name>
        <dbReference type="ChEBI" id="CHEBI:29036"/>
    </cofactor>
</comment>
<evidence type="ECO:0000256" key="12">
    <source>
        <dbReference type="SAM" id="MobiDB-lite"/>
    </source>
</evidence>
<keyword evidence="8" id="KW-0496">Mitochondrion</keyword>
<keyword evidence="4" id="KW-0813">Transport</keyword>
<evidence type="ECO:0000256" key="2">
    <source>
        <dbReference type="ARBA" id="ARBA00004164"/>
    </source>
</evidence>
<dbReference type="GO" id="GO:0005743">
    <property type="term" value="C:mitochondrial inner membrane"/>
    <property type="evidence" value="ECO:0007669"/>
    <property type="project" value="UniProtKB-SubCell"/>
</dbReference>
<feature type="region of interest" description="Disordered" evidence="12">
    <location>
        <begin position="161"/>
        <end position="220"/>
    </location>
</feature>
<sequence>MLRKQLIQSLNRKSFSSISKQNAVKASSLSLKMKALHPMLTSKARYSSHNDDGAKFDDKFMNVSIEDVFAYGISFATIYYILDSTLFYKKEEKPVEVKEAEPIKEEVEETTPVVEEEKTSAETSDVEEIAIKNNEEDAVNDTLAVEEDNAVEDTKVLEEENLVNEQSSQEEAESTDNQEQPIVEEETPSTEETASDEKPQAEETGEEAVDPSAGPAYNPETGEINWDCPCLGGMAHGPCGEEFKSAFSCFIYSEAEPKGVDCVEKFQGMQECFKKHPEIYAEQLRDADEAEHEHIQEQASENAVSEPETVVEEVLVGDVPAAVIEEVVPIVNEKVEEITPIIEEKVEEIVAKAENSDIIPESVENLVEEGLPVNADD</sequence>
<dbReference type="PANTHER" id="PTHR21622:SF0">
    <property type="entry name" value="COILED-COIL-HELIX-COILED-COIL-HELIX DOMAIN CONTAINING 4"/>
    <property type="match status" value="1"/>
</dbReference>
<dbReference type="PROSITE" id="PS51808">
    <property type="entry name" value="CHCH"/>
    <property type="match status" value="1"/>
</dbReference>
<dbReference type="PANTHER" id="PTHR21622">
    <property type="entry name" value="COILED-COIL-HELIX-COILED-COIL-HELIX DOMAIN CONTAINING 4"/>
    <property type="match status" value="1"/>
</dbReference>
<dbReference type="OrthoDB" id="7481291at2759"/>
<evidence type="ECO:0000256" key="11">
    <source>
        <dbReference type="ARBA" id="ARBA00033150"/>
    </source>
</evidence>
<evidence type="ECO:0000256" key="5">
    <source>
        <dbReference type="ARBA" id="ARBA00022927"/>
    </source>
</evidence>
<keyword evidence="7" id="KW-0811">Translocation</keyword>
<evidence type="ECO:0000256" key="6">
    <source>
        <dbReference type="ARBA" id="ARBA00023002"/>
    </source>
</evidence>
<gene>
    <name evidence="13" type="ORF">HGUI_00792</name>
</gene>
<evidence type="ECO:0000313" key="14">
    <source>
        <dbReference type="Proteomes" id="UP000183365"/>
    </source>
</evidence>
<accession>A0A1L0AWV8</accession>
<evidence type="ECO:0000256" key="7">
    <source>
        <dbReference type="ARBA" id="ARBA00023010"/>
    </source>
</evidence>
<feature type="region of interest" description="Disordered" evidence="12">
    <location>
        <begin position="100"/>
        <end position="144"/>
    </location>
</feature>
<evidence type="ECO:0000256" key="1">
    <source>
        <dbReference type="ARBA" id="ARBA00001973"/>
    </source>
</evidence>
<protein>
    <recommendedName>
        <fullName evidence="3">Mitochondrial intermembrane space import and assembly protein 40</fullName>
    </recommendedName>
    <alternativeName>
        <fullName evidence="11">Mitochondrial import inner membrane translocase TIM40</fullName>
    </alternativeName>
</protein>
<keyword evidence="9" id="KW-1015">Disulfide bond</keyword>
<name>A0A1L0AWV8_9ASCO</name>
<organism evidence="13 14">
    <name type="scientific">Hanseniaspora guilliermondii</name>
    <dbReference type="NCBI Taxonomy" id="56406"/>
    <lineage>
        <taxon>Eukaryota</taxon>
        <taxon>Fungi</taxon>
        <taxon>Dikarya</taxon>
        <taxon>Ascomycota</taxon>
        <taxon>Saccharomycotina</taxon>
        <taxon>Saccharomycetes</taxon>
        <taxon>Saccharomycodales</taxon>
        <taxon>Saccharomycodaceae</taxon>
        <taxon>Hanseniaspora</taxon>
    </lineage>
</organism>
<proteinExistence type="predicted"/>
<keyword evidence="14" id="KW-1185">Reference proteome</keyword>
<keyword evidence="5" id="KW-0653">Protein transport</keyword>
<comment type="subcellular location">
    <subcellularLocation>
        <location evidence="2">Mitochondrion inner membrane</location>
        <topology evidence="2">Single-pass type II membrane protein</topology>
        <orientation evidence="2">Intermembrane side</orientation>
    </subcellularLocation>
</comment>
<feature type="compositionally biased region" description="Acidic residues" evidence="12">
    <location>
        <begin position="168"/>
        <end position="189"/>
    </location>
</feature>
<evidence type="ECO:0000256" key="8">
    <source>
        <dbReference type="ARBA" id="ARBA00023128"/>
    </source>
</evidence>
<dbReference type="VEuPathDB" id="FungiDB:HGUI_00792"/>
<evidence type="ECO:0000313" key="13">
    <source>
        <dbReference type="EMBL" id="SGZ38592.1"/>
    </source>
</evidence>
<keyword evidence="6" id="KW-0560">Oxidoreductase</keyword>
<dbReference type="EMBL" id="FQNF01000009">
    <property type="protein sequence ID" value="SGZ38592.1"/>
    <property type="molecule type" value="Genomic_DNA"/>
</dbReference>
<dbReference type="Gene3D" id="1.10.287.2900">
    <property type="match status" value="1"/>
</dbReference>
<dbReference type="GO" id="GO:0015035">
    <property type="term" value="F:protein-disulfide reductase activity"/>
    <property type="evidence" value="ECO:0007669"/>
    <property type="project" value="InterPro"/>
</dbReference>
<dbReference type="AlphaFoldDB" id="A0A1L0AWV8"/>
<dbReference type="GO" id="GO:0005758">
    <property type="term" value="C:mitochondrial intermembrane space"/>
    <property type="evidence" value="ECO:0007669"/>
    <property type="project" value="TreeGrafter"/>
</dbReference>
<dbReference type="GO" id="GO:0045041">
    <property type="term" value="P:protein import into mitochondrial intermembrane space"/>
    <property type="evidence" value="ECO:0007669"/>
    <property type="project" value="InterPro"/>
</dbReference>
<evidence type="ECO:0000256" key="4">
    <source>
        <dbReference type="ARBA" id="ARBA00022448"/>
    </source>
</evidence>